<keyword evidence="4" id="KW-0762">Sugar transport</keyword>
<evidence type="ECO:0000256" key="2">
    <source>
        <dbReference type="ARBA" id="ARBA00022448"/>
    </source>
</evidence>
<protein>
    <recommendedName>
        <fullName evidence="9">Major facilitator superfamily (MFS) profile domain-containing protein</fullName>
    </recommendedName>
</protein>
<feature type="transmembrane region" description="Helical" evidence="8">
    <location>
        <begin position="215"/>
        <end position="233"/>
    </location>
</feature>
<dbReference type="InterPro" id="IPR005828">
    <property type="entry name" value="MFS_sugar_transport-like"/>
</dbReference>
<proteinExistence type="predicted"/>
<dbReference type="SUPFAM" id="SSF103473">
    <property type="entry name" value="MFS general substrate transporter"/>
    <property type="match status" value="1"/>
</dbReference>
<feature type="transmembrane region" description="Helical" evidence="8">
    <location>
        <begin position="358"/>
        <end position="380"/>
    </location>
</feature>
<dbReference type="PROSITE" id="PS00217">
    <property type="entry name" value="SUGAR_TRANSPORT_2"/>
    <property type="match status" value="1"/>
</dbReference>
<dbReference type="PANTHER" id="PTHR48021">
    <property type="match status" value="1"/>
</dbReference>
<feature type="transmembrane region" description="Helical" evidence="8">
    <location>
        <begin position="187"/>
        <end position="209"/>
    </location>
</feature>
<keyword evidence="5 8" id="KW-0812">Transmembrane</keyword>
<evidence type="ECO:0000256" key="6">
    <source>
        <dbReference type="ARBA" id="ARBA00022989"/>
    </source>
</evidence>
<feature type="transmembrane region" description="Helical" evidence="8">
    <location>
        <begin position="423"/>
        <end position="443"/>
    </location>
</feature>
<evidence type="ECO:0000256" key="8">
    <source>
        <dbReference type="SAM" id="Phobius"/>
    </source>
</evidence>
<dbReference type="Pfam" id="PF00083">
    <property type="entry name" value="Sugar_tr"/>
    <property type="match status" value="1"/>
</dbReference>
<dbReference type="InterPro" id="IPR003663">
    <property type="entry name" value="Sugar/inositol_transpt"/>
</dbReference>
<keyword evidence="11" id="KW-1185">Reference proteome</keyword>
<keyword evidence="2" id="KW-0813">Transport</keyword>
<evidence type="ECO:0000256" key="1">
    <source>
        <dbReference type="ARBA" id="ARBA00004651"/>
    </source>
</evidence>
<sequence length="518" mass="55342">MTAGDNSNALLGSYYTMNAQMSKVSIEDDEDCLRSPAFEDEGSCTQLRLMYPAAGAVFMAALAIGAAIGYPAMAISSIIADAAFGSAVGAAMEKDSTNIAWFNSIVALAALLGAFIAGPLANSTGRKPTIIIACVPFTIGWILVAVAEDLSVLFGGRILTGISTGMICVAGPIYIVEVSSHSARGLLGGLFGGIMSTGILLCGIFGGLVLEWRGLAFLNATLPALTTIAFLFLPESPKLLVSKGRFDEAVQAMKRLHGNRIDARLEVFVMKDQCEHHEEFSMRDIFSKATLKAAGIAISLMLFQGFSGINAVIMYAVPIFRTAAPSVNPIYCTIMLQALQALFNAIASPITNRFGRKVPSVISTLGVCVSLSGFAFYQHSNTDSHVWVPVLCCMTAVISFAIGLGPLPWLIVAEISPTRTAGLISALATSTAWASFFILIRTFDSLVTALSSPVVFWIYSGWCFVGVLFSIFLLPETANKSHYEIQMMLEGRTFPKELENEGARDSPKVLVHNEQDSC</sequence>
<feature type="transmembrane region" description="Helical" evidence="8">
    <location>
        <begin position="56"/>
        <end position="79"/>
    </location>
</feature>
<dbReference type="PANTHER" id="PTHR48021:SF1">
    <property type="entry name" value="GH07001P-RELATED"/>
    <property type="match status" value="1"/>
</dbReference>
<keyword evidence="6 8" id="KW-1133">Transmembrane helix</keyword>
<organism evidence="10 11">
    <name type="scientific">Varroa destructor</name>
    <name type="common">Honeybee mite</name>
    <dbReference type="NCBI Taxonomy" id="109461"/>
    <lineage>
        <taxon>Eukaryota</taxon>
        <taxon>Metazoa</taxon>
        <taxon>Ecdysozoa</taxon>
        <taxon>Arthropoda</taxon>
        <taxon>Chelicerata</taxon>
        <taxon>Arachnida</taxon>
        <taxon>Acari</taxon>
        <taxon>Parasitiformes</taxon>
        <taxon>Mesostigmata</taxon>
        <taxon>Gamasina</taxon>
        <taxon>Dermanyssoidea</taxon>
        <taxon>Varroidae</taxon>
        <taxon>Varroa</taxon>
    </lineage>
</organism>
<feature type="transmembrane region" description="Helical" evidence="8">
    <location>
        <begin position="386"/>
        <end position="411"/>
    </location>
</feature>
<dbReference type="FunFam" id="1.20.1250.20:FF:000218">
    <property type="entry name" value="facilitated trehalose transporter Tret1"/>
    <property type="match status" value="1"/>
</dbReference>
<dbReference type="RefSeq" id="XP_022670486.1">
    <property type="nucleotide sequence ID" value="XM_022814751.1"/>
</dbReference>
<evidence type="ECO:0000256" key="7">
    <source>
        <dbReference type="ARBA" id="ARBA00023136"/>
    </source>
</evidence>
<name>A0A7M7L537_VARDE</name>
<dbReference type="Proteomes" id="UP000594260">
    <property type="component" value="Unplaced"/>
</dbReference>
<dbReference type="GO" id="GO:0022857">
    <property type="term" value="F:transmembrane transporter activity"/>
    <property type="evidence" value="ECO:0007669"/>
    <property type="project" value="InterPro"/>
</dbReference>
<dbReference type="EnsemblMetazoa" id="XM_022814751">
    <property type="protein sequence ID" value="XP_022670486"/>
    <property type="gene ID" value="LOC111254177"/>
</dbReference>
<dbReference type="AlphaFoldDB" id="A0A7M7L537"/>
<dbReference type="InterPro" id="IPR005829">
    <property type="entry name" value="Sugar_transporter_CS"/>
</dbReference>
<comment type="subcellular location">
    <subcellularLocation>
        <location evidence="1">Cell membrane</location>
        <topology evidence="1">Multi-pass membrane protein</topology>
    </subcellularLocation>
</comment>
<keyword evidence="3" id="KW-1003">Cell membrane</keyword>
<reference evidence="10" key="1">
    <citation type="submission" date="2021-01" db="UniProtKB">
        <authorList>
            <consortium name="EnsemblMetazoa"/>
        </authorList>
    </citation>
    <scope>IDENTIFICATION</scope>
</reference>
<dbReference type="InterPro" id="IPR036259">
    <property type="entry name" value="MFS_trans_sf"/>
</dbReference>
<dbReference type="GeneID" id="111254177"/>
<dbReference type="InterPro" id="IPR050549">
    <property type="entry name" value="MFS_Trehalose_Transporter"/>
</dbReference>
<feature type="transmembrane region" description="Helical" evidence="8">
    <location>
        <begin position="153"/>
        <end position="175"/>
    </location>
</feature>
<feature type="transmembrane region" description="Helical" evidence="8">
    <location>
        <begin position="99"/>
        <end position="117"/>
    </location>
</feature>
<dbReference type="PROSITE" id="PS50850">
    <property type="entry name" value="MFS"/>
    <property type="match status" value="1"/>
</dbReference>
<dbReference type="GO" id="GO:0005886">
    <property type="term" value="C:plasma membrane"/>
    <property type="evidence" value="ECO:0007669"/>
    <property type="project" value="UniProtKB-SubCell"/>
</dbReference>
<accession>A0A7M7L537</accession>
<evidence type="ECO:0000259" key="9">
    <source>
        <dbReference type="PROSITE" id="PS50850"/>
    </source>
</evidence>
<dbReference type="Gene3D" id="1.20.1250.20">
    <property type="entry name" value="MFS general substrate transporter like domains"/>
    <property type="match status" value="1"/>
</dbReference>
<feature type="transmembrane region" description="Helical" evidence="8">
    <location>
        <begin position="293"/>
        <end position="316"/>
    </location>
</feature>
<dbReference type="PRINTS" id="PR00171">
    <property type="entry name" value="SUGRTRNSPORT"/>
</dbReference>
<dbReference type="InterPro" id="IPR020846">
    <property type="entry name" value="MFS_dom"/>
</dbReference>
<evidence type="ECO:0000256" key="4">
    <source>
        <dbReference type="ARBA" id="ARBA00022597"/>
    </source>
</evidence>
<feature type="transmembrane region" description="Helical" evidence="8">
    <location>
        <begin position="455"/>
        <end position="474"/>
    </location>
</feature>
<evidence type="ECO:0000313" key="10">
    <source>
        <dbReference type="EnsemblMetazoa" id="XP_022670486"/>
    </source>
</evidence>
<feature type="domain" description="Major facilitator superfamily (MFS) profile" evidence="9">
    <location>
        <begin position="49"/>
        <end position="478"/>
    </location>
</feature>
<evidence type="ECO:0000256" key="3">
    <source>
        <dbReference type="ARBA" id="ARBA00022475"/>
    </source>
</evidence>
<keyword evidence="7 8" id="KW-0472">Membrane</keyword>
<evidence type="ECO:0000256" key="5">
    <source>
        <dbReference type="ARBA" id="ARBA00022692"/>
    </source>
</evidence>
<evidence type="ECO:0000313" key="11">
    <source>
        <dbReference type="Proteomes" id="UP000594260"/>
    </source>
</evidence>
<feature type="transmembrane region" description="Helical" evidence="8">
    <location>
        <begin position="129"/>
        <end position="147"/>
    </location>
</feature>